<keyword evidence="2" id="KW-1185">Reference proteome</keyword>
<evidence type="ECO:0000313" key="1">
    <source>
        <dbReference type="EMBL" id="TGY84494.1"/>
    </source>
</evidence>
<reference evidence="1" key="1">
    <citation type="submission" date="2019-04" db="EMBL/GenBank/DDBJ databases">
        <title>Microbes associate with the intestines of laboratory mice.</title>
        <authorList>
            <person name="Navarre W."/>
            <person name="Wong E."/>
            <person name="Huang K."/>
            <person name="Tropini C."/>
            <person name="Ng K."/>
            <person name="Yu B."/>
        </authorList>
    </citation>
    <scope>NUCLEOTIDE SEQUENCE</scope>
    <source>
        <strain evidence="1">NM01_1-7b</strain>
    </source>
</reference>
<sequence>MENYRKSAHCTYDIKYHLVWITKYRKPILLGKIAVRTRELIRMVCQNNEVQILAGHVGSDHIHLLVSVPPHLSASKLVQYIKGNTSRKLQMEYKELNKQFWGQHLWARGYFVASSGNVTDEIIREYIQNQDLQERNNSDNFEVGSP</sequence>
<dbReference type="EMBL" id="SRYA01000235">
    <property type="protein sequence ID" value="TGY84494.1"/>
    <property type="molecule type" value="Genomic_DNA"/>
</dbReference>
<evidence type="ECO:0000313" key="2">
    <source>
        <dbReference type="Proteomes" id="UP000304953"/>
    </source>
</evidence>
<organism evidence="1 2">
    <name type="scientific">Petralouisia muris</name>
    <dbReference type="NCBI Taxonomy" id="3032872"/>
    <lineage>
        <taxon>Bacteria</taxon>
        <taxon>Bacillati</taxon>
        <taxon>Bacillota</taxon>
        <taxon>Clostridia</taxon>
        <taxon>Lachnospirales</taxon>
        <taxon>Lachnospiraceae</taxon>
        <taxon>Petralouisia</taxon>
    </lineage>
</organism>
<gene>
    <name evidence="1" type="primary">tnpA</name>
    <name evidence="1" type="ORF">E5329_29260</name>
</gene>
<comment type="caution">
    <text evidence="1">The sequence shown here is derived from an EMBL/GenBank/DDBJ whole genome shotgun (WGS) entry which is preliminary data.</text>
</comment>
<accession>A0AC61RLL1</accession>
<proteinExistence type="predicted"/>
<protein>
    <submittedName>
        <fullName evidence="1">IS200/IS605 family transposase</fullName>
    </submittedName>
</protein>
<name>A0AC61RLL1_9FIRM</name>
<dbReference type="Proteomes" id="UP000304953">
    <property type="component" value="Unassembled WGS sequence"/>
</dbReference>